<dbReference type="AlphaFoldDB" id="Q3UWC7"/>
<protein>
    <submittedName>
        <fullName evidence="1">Uncharacterized protein</fullName>
    </submittedName>
</protein>
<accession>Q3UWC7</accession>
<reference evidence="1" key="6">
    <citation type="submission" date="2004-03" db="EMBL/GenBank/DDBJ databases">
        <authorList>
            <person name="Arakawa T."/>
            <person name="Carninci P."/>
            <person name="Fukuda S."/>
            <person name="Hashizume W."/>
            <person name="Hayashida K."/>
            <person name="Hori F."/>
            <person name="Iida J."/>
            <person name="Imamura K."/>
            <person name="Imotani K."/>
            <person name="Itoh M."/>
            <person name="Kanagawa S."/>
            <person name="Kawai J."/>
            <person name="Kojima M."/>
            <person name="Konno H."/>
            <person name="Murata M."/>
            <person name="Nakamura M."/>
            <person name="Ninomiya N."/>
            <person name="Nishiyori H."/>
            <person name="Nomura K."/>
            <person name="Ohno M."/>
            <person name="Sakazume N."/>
            <person name="Sano H."/>
            <person name="Sasaki D."/>
            <person name="Shibata K."/>
            <person name="Shiraki T."/>
            <person name="Tagami M."/>
            <person name="Tagami Y."/>
            <person name="Waki K."/>
            <person name="Watahiki A."/>
            <person name="Muramatsu M."/>
            <person name="Hayashizaki Y."/>
        </authorList>
    </citation>
    <scope>NUCLEOTIDE SEQUENCE</scope>
    <source>
        <strain evidence="1">C57BL/6J</strain>
        <tissue evidence="1">Colon</tissue>
    </source>
</reference>
<reference evidence="1" key="2">
    <citation type="journal article" date="2000" name="Genome Res.">
        <title>Normalization and subtraction of cap-trapper-selected cDNAs to prepare full-length cDNA libraries for rapid discovery of new genes.</title>
        <authorList>
            <person name="Carninci P."/>
            <person name="Shibata Y."/>
            <person name="Hayatsu N."/>
            <person name="Sugahara Y."/>
            <person name="Shibata K."/>
            <person name="Itoh M."/>
            <person name="Konno H."/>
            <person name="Okazaki Y."/>
            <person name="Muramatsu M."/>
            <person name="Hayashizaki Y."/>
        </authorList>
    </citation>
    <scope>NUCLEOTIDE SEQUENCE</scope>
    <source>
        <strain evidence="1">C57BL/6J</strain>
        <tissue evidence="1">Colon</tissue>
    </source>
</reference>
<reference evidence="1" key="8">
    <citation type="journal article" date="2005" name="Science">
        <title>Antisense Transcription in the Mammalian Transcriptome.</title>
        <authorList>
            <consortium name="RIKEN Genome Exploration Research Group and Genome Science Group (Genome Network Project Core Group) and the FANTOM Consortium"/>
        </authorList>
    </citation>
    <scope>NUCLEOTIDE SEQUENCE</scope>
    <source>
        <strain evidence="1">C57BL/6J</strain>
        <tissue evidence="1">Colon</tissue>
    </source>
</reference>
<dbReference type="EMBL" id="AK136460">
    <property type="protein sequence ID" value="BAE22988.1"/>
    <property type="molecule type" value="mRNA"/>
</dbReference>
<reference evidence="1" key="3">
    <citation type="journal article" date="2000" name="Genome Res.">
        <title>RIKEN integrated sequence analysis (RISA) system--384-format sequencing pipeline with 384 multicapillary sequencer.</title>
        <authorList>
            <person name="Shibata K."/>
            <person name="Itoh M."/>
            <person name="Aizawa K."/>
            <person name="Nagaoka S."/>
            <person name="Sasaki N."/>
            <person name="Carninci P."/>
            <person name="Konno H."/>
            <person name="Akiyama J."/>
            <person name="Nishi K."/>
            <person name="Kitsunai T."/>
            <person name="Tashiro H."/>
            <person name="Itoh M."/>
            <person name="Sumi N."/>
            <person name="Ishii Y."/>
            <person name="Nakamura S."/>
            <person name="Hazama M."/>
            <person name="Nishine T."/>
            <person name="Harada A."/>
            <person name="Yamamoto R."/>
            <person name="Matsumoto H."/>
            <person name="Sakaguchi S."/>
            <person name="Ikegami T."/>
            <person name="Kashiwagi K."/>
            <person name="Fujiwake S."/>
            <person name="Inoue K."/>
            <person name="Togawa Y."/>
            <person name="Izawa M."/>
            <person name="Ohara E."/>
            <person name="Watahiki M."/>
            <person name="Yoneda Y."/>
            <person name="Ishikawa T."/>
            <person name="Ozawa K."/>
            <person name="Tanaka T."/>
            <person name="Matsuura S."/>
            <person name="Kawai J."/>
            <person name="Okazaki Y."/>
            <person name="Muramatsu M."/>
            <person name="Inoue Y."/>
            <person name="Kira A."/>
            <person name="Hayashizaki Y."/>
        </authorList>
    </citation>
    <scope>NUCLEOTIDE SEQUENCE</scope>
    <source>
        <strain evidence="1">C57BL/6J</strain>
        <tissue evidence="1">Colon</tissue>
    </source>
</reference>
<reference evidence="1" key="5">
    <citation type="journal article" date="2002" name="Nature">
        <title>Analysis of the mouse transcriptome based on functional annotation of 60,770 full-length cDNAs.</title>
        <authorList>
            <consortium name="The FANTOM Consortium and the RIKEN Genome Exploration Research Group Phase I and II Team"/>
        </authorList>
    </citation>
    <scope>NUCLEOTIDE SEQUENCE</scope>
    <source>
        <strain evidence="1">C57BL/6J</strain>
        <tissue evidence="1">Colon</tissue>
    </source>
</reference>
<reference evidence="1" key="4">
    <citation type="journal article" date="2001" name="Nature">
        <title>Functional annotation of a full-length mouse cDNA collection.</title>
        <authorList>
            <consortium name="The RIKEN Genome Exploration Research Group Phase II Team and the FANTOM Consortium"/>
        </authorList>
    </citation>
    <scope>NUCLEOTIDE SEQUENCE</scope>
    <source>
        <strain evidence="1">C57BL/6J</strain>
        <tissue evidence="1">Colon</tissue>
    </source>
</reference>
<sequence>MKSMQYSTGLLCELQSDGPEHITFLPRRGIPVHFIIFLFVSQVAGVHCHCRLDFLLGHLHSIVKNLEELL</sequence>
<reference evidence="1" key="1">
    <citation type="journal article" date="1999" name="Methods Enzymol.">
        <title>High-efficiency full-length cDNA cloning.</title>
        <authorList>
            <person name="Carninci P."/>
            <person name="Hayashizaki Y."/>
        </authorList>
    </citation>
    <scope>NUCLEOTIDE SEQUENCE</scope>
    <source>
        <strain evidence="1">C57BL/6J</strain>
        <tissue evidence="1">Colon</tissue>
    </source>
</reference>
<evidence type="ECO:0000313" key="1">
    <source>
        <dbReference type="EMBL" id="BAE22988.1"/>
    </source>
</evidence>
<organism evidence="1">
    <name type="scientific">Mus musculus</name>
    <name type="common">Mouse</name>
    <dbReference type="NCBI Taxonomy" id="10090"/>
    <lineage>
        <taxon>Eukaryota</taxon>
        <taxon>Metazoa</taxon>
        <taxon>Chordata</taxon>
        <taxon>Craniata</taxon>
        <taxon>Vertebrata</taxon>
        <taxon>Euteleostomi</taxon>
        <taxon>Mammalia</taxon>
        <taxon>Eutheria</taxon>
        <taxon>Euarchontoglires</taxon>
        <taxon>Glires</taxon>
        <taxon>Rodentia</taxon>
        <taxon>Myomorpha</taxon>
        <taxon>Muroidea</taxon>
        <taxon>Muridae</taxon>
        <taxon>Murinae</taxon>
        <taxon>Mus</taxon>
        <taxon>Mus</taxon>
    </lineage>
</organism>
<proteinExistence type="evidence at transcript level"/>
<name>Q3UWC7_MOUSE</name>
<reference evidence="1" key="7">
    <citation type="journal article" date="2005" name="Science">
        <title>The Transcriptional Landscape of the Mammalian Genome.</title>
        <authorList>
            <consortium name="The FANTOM Consortium"/>
            <consortium name="Riken Genome Exploration Research Group and Genome Science Group (Genome Network Project Core Group)"/>
        </authorList>
    </citation>
    <scope>NUCLEOTIDE SEQUENCE</scope>
    <source>
        <strain evidence="1">C57BL/6J</strain>
        <tissue evidence="1">Colon</tissue>
    </source>
</reference>